<dbReference type="GO" id="GO:0006952">
    <property type="term" value="P:defense response"/>
    <property type="evidence" value="ECO:0007669"/>
    <property type="project" value="UniProtKB-KW"/>
</dbReference>
<dbReference type="PANTHER" id="PTHR36766:SF42">
    <property type="entry name" value="NB-ARC DOMAIN DISEASE RESISTANCE PROTEIN"/>
    <property type="match status" value="1"/>
</dbReference>
<feature type="domain" description="R13L1/DRL21-like LRR repeat region" evidence="4">
    <location>
        <begin position="135"/>
        <end position="202"/>
    </location>
</feature>
<protein>
    <submittedName>
        <fullName evidence="5">NBS-LRR resistance protein</fullName>
    </submittedName>
</protein>
<dbReference type="PANTHER" id="PTHR36766">
    <property type="entry name" value="PLANT BROAD-SPECTRUM MILDEW RESISTANCE PROTEIN RPW8"/>
    <property type="match status" value="1"/>
</dbReference>
<dbReference type="Gene3D" id="3.80.10.10">
    <property type="entry name" value="Ribonuclease Inhibitor"/>
    <property type="match status" value="2"/>
</dbReference>
<proteinExistence type="predicted"/>
<name>A0A2K3LKZ9_TRIPR</name>
<dbReference type="Pfam" id="PF25019">
    <property type="entry name" value="LRR_R13L1-DRL21"/>
    <property type="match status" value="1"/>
</dbReference>
<sequence length="274" mass="31628">MLAGLMEIPIMMVHLSLGELQVVCIISKNLSLTTLMNSRYYLPNELNSLTSLQELHISDCYKLESLPECVLQGLSSLRVLKFEYCSTLNSLPEGTTNLICLESLEIFHCDNLILPTTMNKLTSLRQLSITGDDDNLPNGLEGIPSLQNLFLSDFIDLVTLPDWLGTMTSLQTLEIWRCRKLTSLPASFKELKNLHELSIYECPKLVKRCKKETGEDWHKIAHVPKLKLELKSTVEPSFYEKMMSLWKKWTQFQRYHRDDFPFGEFELMIDDLLF</sequence>
<reference evidence="5 6" key="1">
    <citation type="journal article" date="2014" name="Am. J. Bot.">
        <title>Genome assembly and annotation for red clover (Trifolium pratense; Fabaceae).</title>
        <authorList>
            <person name="Istvanek J."/>
            <person name="Jaros M."/>
            <person name="Krenek A."/>
            <person name="Repkova J."/>
        </authorList>
    </citation>
    <scope>NUCLEOTIDE SEQUENCE [LARGE SCALE GENOMIC DNA]</scope>
    <source>
        <strain evidence="6">cv. Tatra</strain>
        <tissue evidence="5">Young leaves</tissue>
    </source>
</reference>
<dbReference type="InterPro" id="IPR056789">
    <property type="entry name" value="LRR_R13L1-DRL21"/>
</dbReference>
<gene>
    <name evidence="5" type="ORF">L195_g035212</name>
</gene>
<feature type="signal peptide" evidence="3">
    <location>
        <begin position="1"/>
        <end position="18"/>
    </location>
</feature>
<feature type="chain" id="PRO_5014456848" evidence="3">
    <location>
        <begin position="19"/>
        <end position="274"/>
    </location>
</feature>
<keyword evidence="1" id="KW-0433">Leucine-rich repeat</keyword>
<dbReference type="ExpressionAtlas" id="A0A2K3LKZ9">
    <property type="expression patterns" value="baseline"/>
</dbReference>
<dbReference type="EMBL" id="ASHM01035561">
    <property type="protein sequence ID" value="PNX79228.1"/>
    <property type="molecule type" value="Genomic_DNA"/>
</dbReference>
<evidence type="ECO:0000259" key="4">
    <source>
        <dbReference type="Pfam" id="PF25019"/>
    </source>
</evidence>
<dbReference type="Proteomes" id="UP000236291">
    <property type="component" value="Unassembled WGS sequence"/>
</dbReference>
<dbReference type="InterPro" id="IPR032675">
    <property type="entry name" value="LRR_dom_sf"/>
</dbReference>
<dbReference type="AlphaFoldDB" id="A0A2K3LKZ9"/>
<evidence type="ECO:0000313" key="5">
    <source>
        <dbReference type="EMBL" id="PNX79228.1"/>
    </source>
</evidence>
<evidence type="ECO:0000256" key="3">
    <source>
        <dbReference type="SAM" id="SignalP"/>
    </source>
</evidence>
<comment type="caution">
    <text evidence="5">The sequence shown here is derived from an EMBL/GenBank/DDBJ whole genome shotgun (WGS) entry which is preliminary data.</text>
</comment>
<evidence type="ECO:0000256" key="2">
    <source>
        <dbReference type="ARBA" id="ARBA00022821"/>
    </source>
</evidence>
<dbReference type="STRING" id="57577.A0A2K3LKZ9"/>
<evidence type="ECO:0000256" key="1">
    <source>
        <dbReference type="ARBA" id="ARBA00022614"/>
    </source>
</evidence>
<organism evidence="5 6">
    <name type="scientific">Trifolium pratense</name>
    <name type="common">Red clover</name>
    <dbReference type="NCBI Taxonomy" id="57577"/>
    <lineage>
        <taxon>Eukaryota</taxon>
        <taxon>Viridiplantae</taxon>
        <taxon>Streptophyta</taxon>
        <taxon>Embryophyta</taxon>
        <taxon>Tracheophyta</taxon>
        <taxon>Spermatophyta</taxon>
        <taxon>Magnoliopsida</taxon>
        <taxon>eudicotyledons</taxon>
        <taxon>Gunneridae</taxon>
        <taxon>Pentapetalae</taxon>
        <taxon>rosids</taxon>
        <taxon>fabids</taxon>
        <taxon>Fabales</taxon>
        <taxon>Fabaceae</taxon>
        <taxon>Papilionoideae</taxon>
        <taxon>50 kb inversion clade</taxon>
        <taxon>NPAAA clade</taxon>
        <taxon>Hologalegina</taxon>
        <taxon>IRL clade</taxon>
        <taxon>Trifolieae</taxon>
        <taxon>Trifolium</taxon>
    </lineage>
</organism>
<keyword evidence="3" id="KW-0732">Signal</keyword>
<keyword evidence="2" id="KW-0611">Plant defense</keyword>
<evidence type="ECO:0000313" key="6">
    <source>
        <dbReference type="Proteomes" id="UP000236291"/>
    </source>
</evidence>
<accession>A0A2K3LKZ9</accession>
<dbReference type="SUPFAM" id="SSF52047">
    <property type="entry name" value="RNI-like"/>
    <property type="match status" value="1"/>
</dbReference>
<reference evidence="5 6" key="2">
    <citation type="journal article" date="2017" name="Front. Plant Sci.">
        <title>Gene Classification and Mining of Molecular Markers Useful in Red Clover (Trifolium pratense) Breeding.</title>
        <authorList>
            <person name="Istvanek J."/>
            <person name="Dluhosova J."/>
            <person name="Dluhos P."/>
            <person name="Patkova L."/>
            <person name="Nedelnik J."/>
            <person name="Repkova J."/>
        </authorList>
    </citation>
    <scope>NUCLEOTIDE SEQUENCE [LARGE SCALE GENOMIC DNA]</scope>
    <source>
        <strain evidence="6">cv. Tatra</strain>
        <tissue evidence="5">Young leaves</tissue>
    </source>
</reference>